<proteinExistence type="predicted"/>
<dbReference type="Proteomes" id="UP000243499">
    <property type="component" value="Chromosome 9"/>
</dbReference>
<reference evidence="3" key="1">
    <citation type="submission" date="2018-04" db="EMBL/GenBank/DDBJ databases">
        <title>WGS assembly of Panicum hallii.</title>
        <authorList>
            <person name="Lovell J."/>
            <person name="Jenkins J."/>
            <person name="Lowry D."/>
            <person name="Mamidi S."/>
            <person name="Sreedasyam A."/>
            <person name="Weng X."/>
            <person name="Barry K."/>
            <person name="Bonette J."/>
            <person name="Campitelli B."/>
            <person name="Daum C."/>
            <person name="Gordon S."/>
            <person name="Gould B."/>
            <person name="Lipzen A."/>
            <person name="Macqueen A."/>
            <person name="Palacio-Mejia J."/>
            <person name="Plott C."/>
            <person name="Shakirov E."/>
            <person name="Shu S."/>
            <person name="Yoshinaga Y."/>
            <person name="Zane M."/>
            <person name="Rokhsar D."/>
            <person name="Grimwood J."/>
            <person name="Schmutz J."/>
            <person name="Juenger T."/>
        </authorList>
    </citation>
    <scope>NUCLEOTIDE SEQUENCE [LARGE SCALE GENOMIC DNA]</scope>
    <source>
        <strain evidence="3">FIL2</strain>
    </source>
</reference>
<dbReference type="Gramene" id="PAN50245">
    <property type="protein sequence ID" value="PAN50245"/>
    <property type="gene ID" value="PAHAL_9G507600"/>
</dbReference>
<evidence type="ECO:0000256" key="2">
    <source>
        <dbReference type="SAM" id="MobiDB-lite"/>
    </source>
</evidence>
<sequence length="329" mass="34927">MAAQAMECRVNGGGGEGGGGMRTVECLRGRLLAERVASKAAKEEADQLAKRLDELEKKLADEVKVRNKAERRLRRAIKKLESLKILDVELSDGSISSLSSNGRSGHQAPEVDERNSPGSLTTNDSVPYGPQGGGDADADSSKGSSAGSCTQGNSQGGSWCSVVSEQSPAGACMDLAGTNNSSSSSEESAADHDSERQHLDASSGCGSAKSEAESFHDSDNRLALVLVDPQLVAQADGGSRTEDNDRQTAELHAVTHDYEEAQQEEEETNRLAIVLADPRPQPATAGAGAPKPHADVESVLLALRRVKEQLRYTIERRSELVAHRELYGH</sequence>
<dbReference type="PANTHER" id="PTHR33701">
    <property type="entry name" value="TRANSMEMBRANE PROTEIN"/>
    <property type="match status" value="1"/>
</dbReference>
<feature type="compositionally biased region" description="Low complexity" evidence="2">
    <location>
        <begin position="94"/>
        <end position="105"/>
    </location>
</feature>
<protein>
    <submittedName>
        <fullName evidence="3">Uncharacterized protein</fullName>
    </submittedName>
</protein>
<accession>A0A2S3IRP6</accession>
<keyword evidence="1" id="KW-0175">Coiled coil</keyword>
<feature type="region of interest" description="Disordered" evidence="2">
    <location>
        <begin position="94"/>
        <end position="216"/>
    </location>
</feature>
<feature type="region of interest" description="Disordered" evidence="2">
    <location>
        <begin position="1"/>
        <end position="21"/>
    </location>
</feature>
<feature type="compositionally biased region" description="Basic and acidic residues" evidence="2">
    <location>
        <begin position="189"/>
        <end position="199"/>
    </location>
</feature>
<feature type="compositionally biased region" description="Gly residues" evidence="2">
    <location>
        <begin position="11"/>
        <end position="21"/>
    </location>
</feature>
<gene>
    <name evidence="3" type="ORF">PAHAL_9G507600</name>
</gene>
<dbReference type="AlphaFoldDB" id="A0A2S3IRP6"/>
<feature type="coiled-coil region" evidence="1">
    <location>
        <begin position="38"/>
        <end position="86"/>
    </location>
</feature>
<organism evidence="3">
    <name type="scientific">Panicum hallii</name>
    <dbReference type="NCBI Taxonomy" id="206008"/>
    <lineage>
        <taxon>Eukaryota</taxon>
        <taxon>Viridiplantae</taxon>
        <taxon>Streptophyta</taxon>
        <taxon>Embryophyta</taxon>
        <taxon>Tracheophyta</taxon>
        <taxon>Spermatophyta</taxon>
        <taxon>Magnoliopsida</taxon>
        <taxon>Liliopsida</taxon>
        <taxon>Poales</taxon>
        <taxon>Poaceae</taxon>
        <taxon>PACMAD clade</taxon>
        <taxon>Panicoideae</taxon>
        <taxon>Panicodae</taxon>
        <taxon>Paniceae</taxon>
        <taxon>Panicinae</taxon>
        <taxon>Panicum</taxon>
        <taxon>Panicum sect. Panicum</taxon>
    </lineage>
</organism>
<name>A0A2S3IRP6_9POAL</name>
<dbReference type="PANTHER" id="PTHR33701:SF2">
    <property type="entry name" value="TRANSMEMBRANE PROTEIN"/>
    <property type="match status" value="1"/>
</dbReference>
<feature type="compositionally biased region" description="Polar residues" evidence="2">
    <location>
        <begin position="149"/>
        <end position="167"/>
    </location>
</feature>
<evidence type="ECO:0000313" key="3">
    <source>
        <dbReference type="EMBL" id="PAN50245.1"/>
    </source>
</evidence>
<feature type="coiled-coil region" evidence="1">
    <location>
        <begin position="244"/>
        <end position="271"/>
    </location>
</feature>
<dbReference type="EMBL" id="CM008054">
    <property type="protein sequence ID" value="PAN50245.1"/>
    <property type="molecule type" value="Genomic_DNA"/>
</dbReference>
<evidence type="ECO:0000256" key="1">
    <source>
        <dbReference type="SAM" id="Coils"/>
    </source>
</evidence>
<feature type="compositionally biased region" description="Polar residues" evidence="2">
    <location>
        <begin position="116"/>
        <end position="125"/>
    </location>
</feature>